<sequence length="348" mass="36967">MGSEAENREAFRIQQHYCETMGAPITARIAGALAAAVTRESRTGARVLDWAGEPTRGALPLRLVGGLHALALAGADEALARVFAGAGDAGGIEPVLRRVLVAQDAALLPWLDGPPQTNEPGRSAALMTGLLHVARRHGPRLEVLEIGSSAGLNLLLDRFRFDLGGVAVGSADAPLLIRPEWRGSPPPAVPVAFRSVRGCDIQPLDATDPEVAARLAAYVWADNPERLERLRTAIALLREHGVALDRADAADWLDARLAEPQEAGVTRVLMHSVVWQYLPDATQHRVQAAMAGAAAVAAPVRPLAWVRMEPDRQTAQQHVLVASWPGHAEQVTVADAQAHGAWIAGRAG</sequence>
<dbReference type="EMBL" id="QQNB01000003">
    <property type="protein sequence ID" value="RDE04902.1"/>
    <property type="molecule type" value="Genomic_DNA"/>
</dbReference>
<comment type="caution">
    <text evidence="1">The sequence shown here is derived from an EMBL/GenBank/DDBJ whole genome shotgun (WGS) entry which is preliminary data.</text>
</comment>
<dbReference type="AlphaFoldDB" id="A0A369VV01"/>
<dbReference type="Proteomes" id="UP000253918">
    <property type="component" value="Unassembled WGS sequence"/>
</dbReference>
<gene>
    <name evidence="1" type="ORF">DVW87_15160</name>
</gene>
<dbReference type="OrthoDB" id="7666987at2"/>
<dbReference type="PIRSF" id="PIRSF012608">
    <property type="entry name" value="UCP012608"/>
    <property type="match status" value="1"/>
</dbReference>
<keyword evidence="2" id="KW-1185">Reference proteome</keyword>
<protein>
    <submittedName>
        <fullName evidence="1">DUF2332 family protein</fullName>
    </submittedName>
</protein>
<reference evidence="1 2" key="1">
    <citation type="submission" date="2018-07" db="EMBL/GenBank/DDBJ databases">
        <title>a novel species of Sphingomonas isolated from the rhizosphere soil of Araceae plant.</title>
        <authorList>
            <person name="Zhiyong W."/>
            <person name="Qinglan Z."/>
            <person name="Zhiwei F."/>
            <person name="Ding X."/>
            <person name="Gejiao W."/>
            <person name="Shixue Z."/>
        </authorList>
    </citation>
    <scope>NUCLEOTIDE SEQUENCE [LARGE SCALE GENOMIC DNA]</scope>
    <source>
        <strain evidence="1 2">WZY 27</strain>
    </source>
</reference>
<dbReference type="Pfam" id="PF10094">
    <property type="entry name" value="DUF2332"/>
    <property type="match status" value="1"/>
</dbReference>
<proteinExistence type="predicted"/>
<organism evidence="1 2">
    <name type="scientific">Sphingomonas aracearum</name>
    <dbReference type="NCBI Taxonomy" id="2283317"/>
    <lineage>
        <taxon>Bacteria</taxon>
        <taxon>Pseudomonadati</taxon>
        <taxon>Pseudomonadota</taxon>
        <taxon>Alphaproteobacteria</taxon>
        <taxon>Sphingomonadales</taxon>
        <taxon>Sphingomonadaceae</taxon>
        <taxon>Sphingomonas</taxon>
    </lineage>
</organism>
<accession>A0A369VV01</accession>
<evidence type="ECO:0000313" key="2">
    <source>
        <dbReference type="Proteomes" id="UP000253918"/>
    </source>
</evidence>
<evidence type="ECO:0000313" key="1">
    <source>
        <dbReference type="EMBL" id="RDE04902.1"/>
    </source>
</evidence>
<dbReference type="RefSeq" id="WP_114688639.1">
    <property type="nucleotide sequence ID" value="NZ_QQNB01000003.1"/>
</dbReference>
<dbReference type="InterPro" id="IPR011200">
    <property type="entry name" value="UCP012608"/>
</dbReference>
<name>A0A369VV01_9SPHN</name>